<dbReference type="Proteomes" id="UP000440096">
    <property type="component" value="Unassembled WGS sequence"/>
</dbReference>
<proteinExistence type="predicted"/>
<organism evidence="1 2">
    <name type="scientific">Amycolatopsis pithecellobii</name>
    <dbReference type="NCBI Taxonomy" id="664692"/>
    <lineage>
        <taxon>Bacteria</taxon>
        <taxon>Bacillati</taxon>
        <taxon>Actinomycetota</taxon>
        <taxon>Actinomycetes</taxon>
        <taxon>Pseudonocardiales</taxon>
        <taxon>Pseudonocardiaceae</taxon>
        <taxon>Amycolatopsis</taxon>
    </lineage>
</organism>
<name>A0A6N7Z1N5_9PSEU</name>
<reference evidence="1 2" key="1">
    <citation type="submission" date="2019-11" db="EMBL/GenBank/DDBJ databases">
        <title>Draft genome of Amycolatopsis RM579.</title>
        <authorList>
            <person name="Duangmal K."/>
            <person name="Mingma R."/>
        </authorList>
    </citation>
    <scope>NUCLEOTIDE SEQUENCE [LARGE SCALE GENOMIC DNA]</scope>
    <source>
        <strain evidence="1 2">RM579</strain>
    </source>
</reference>
<dbReference type="AlphaFoldDB" id="A0A6N7Z1N5"/>
<dbReference type="RefSeq" id="WP_154754675.1">
    <property type="nucleotide sequence ID" value="NZ_WMBA01000001.1"/>
</dbReference>
<gene>
    <name evidence="1" type="ORF">GKO32_00160</name>
</gene>
<accession>A0A6N7Z1N5</accession>
<sequence>MTTTVLPARGPLDSACRLLAADSDVKLNAVAKVVYRADVEKLGASAMRLLAPRVLARTWAHPRHRARRTDLRAPLGSALRTADAVIDDRWPNVGASWPGIVAGQSVHE</sequence>
<keyword evidence="2" id="KW-1185">Reference proteome</keyword>
<protein>
    <submittedName>
        <fullName evidence="1">Uncharacterized protein</fullName>
    </submittedName>
</protein>
<dbReference type="EMBL" id="WMBA01000001">
    <property type="protein sequence ID" value="MTD52406.1"/>
    <property type="molecule type" value="Genomic_DNA"/>
</dbReference>
<evidence type="ECO:0000313" key="2">
    <source>
        <dbReference type="Proteomes" id="UP000440096"/>
    </source>
</evidence>
<comment type="caution">
    <text evidence="1">The sequence shown here is derived from an EMBL/GenBank/DDBJ whole genome shotgun (WGS) entry which is preliminary data.</text>
</comment>
<evidence type="ECO:0000313" key="1">
    <source>
        <dbReference type="EMBL" id="MTD52406.1"/>
    </source>
</evidence>